<evidence type="ECO:0000313" key="1">
    <source>
        <dbReference type="EMBL" id="MDR7152970.1"/>
    </source>
</evidence>
<gene>
    <name evidence="1" type="ORF">J2W49_004949</name>
</gene>
<reference evidence="1 2" key="1">
    <citation type="submission" date="2023-07" db="EMBL/GenBank/DDBJ databases">
        <title>Sorghum-associated microbial communities from plants grown in Nebraska, USA.</title>
        <authorList>
            <person name="Schachtman D."/>
        </authorList>
    </citation>
    <scope>NUCLEOTIDE SEQUENCE [LARGE SCALE GENOMIC DNA]</scope>
    <source>
        <strain evidence="1 2">4249</strain>
    </source>
</reference>
<dbReference type="EMBL" id="JAVDWU010000016">
    <property type="protein sequence ID" value="MDR7152970.1"/>
    <property type="molecule type" value="Genomic_DNA"/>
</dbReference>
<proteinExistence type="predicted"/>
<dbReference type="RefSeq" id="WP_310322238.1">
    <property type="nucleotide sequence ID" value="NZ_JAVDWU010000016.1"/>
</dbReference>
<name>A0ABU1WUI1_9BURK</name>
<organism evidence="1 2">
    <name type="scientific">Hydrogenophaga palleronii</name>
    <dbReference type="NCBI Taxonomy" id="65655"/>
    <lineage>
        <taxon>Bacteria</taxon>
        <taxon>Pseudomonadati</taxon>
        <taxon>Pseudomonadota</taxon>
        <taxon>Betaproteobacteria</taxon>
        <taxon>Burkholderiales</taxon>
        <taxon>Comamonadaceae</taxon>
        <taxon>Hydrogenophaga</taxon>
    </lineage>
</organism>
<accession>A0ABU1WUI1</accession>
<dbReference type="Proteomes" id="UP001265700">
    <property type="component" value="Unassembled WGS sequence"/>
</dbReference>
<keyword evidence="2" id="KW-1185">Reference proteome</keyword>
<protein>
    <submittedName>
        <fullName evidence="1">Uncharacterized protein</fullName>
    </submittedName>
</protein>
<comment type="caution">
    <text evidence="1">The sequence shown here is derived from an EMBL/GenBank/DDBJ whole genome shotgun (WGS) entry which is preliminary data.</text>
</comment>
<evidence type="ECO:0000313" key="2">
    <source>
        <dbReference type="Proteomes" id="UP001265700"/>
    </source>
</evidence>
<sequence length="148" mass="16351">MDAYIIIGNTRTRKASLVRSLTGCFNRSVRDILLQGSKRPQRFYARVGTLQDTHTTIEQFAAEANRSRCDATVFCLSPTANRNESVELPDAAAYVAAFRQMGWRIKGVAVLGQNDGGVRAPNLRQYPHAPAAPVNVTARDVRAQFGWV</sequence>